<evidence type="ECO:0000313" key="2">
    <source>
        <dbReference type="Proteomes" id="UP000321947"/>
    </source>
</evidence>
<dbReference type="InterPro" id="IPR044792">
    <property type="entry name" value="TAR1"/>
</dbReference>
<dbReference type="PANTHER" id="PTHR47188:SF1">
    <property type="entry name" value="PROTEIN TAR1"/>
    <property type="match status" value="1"/>
</dbReference>
<gene>
    <name evidence="1" type="ORF">E5676_scaffold148G00140</name>
</gene>
<protein>
    <submittedName>
        <fullName evidence="1">Uncharacterized protein</fullName>
    </submittedName>
</protein>
<dbReference type="EMBL" id="SSTD01014644">
    <property type="protein sequence ID" value="TYK04147.1"/>
    <property type="molecule type" value="Genomic_DNA"/>
</dbReference>
<reference evidence="1 2" key="1">
    <citation type="submission" date="2019-08" db="EMBL/GenBank/DDBJ databases">
        <title>Draft genome sequences of two oriental melons (Cucumis melo L. var makuwa).</title>
        <authorList>
            <person name="Kwon S.-Y."/>
        </authorList>
    </citation>
    <scope>NUCLEOTIDE SEQUENCE [LARGE SCALE GENOMIC DNA]</scope>
    <source>
        <strain evidence="2">cv. Chang Bougi</strain>
        <tissue evidence="1">Leaf</tissue>
    </source>
</reference>
<dbReference type="AlphaFoldDB" id="A0A5D3BXB2"/>
<evidence type="ECO:0000313" key="1">
    <source>
        <dbReference type="EMBL" id="TYK04147.1"/>
    </source>
</evidence>
<proteinExistence type="predicted"/>
<sequence length="114" mass="12986">MKVGQWCNPLGDPTSQLPCALRVYSPVNSHTRQTPWCVFQDGSNGEPTSRCQERVDVEACQKACVASHNWDGQRIHSSMPQVDWRTDSSLFHIRLEHITRGVLVSFFSSAYWYA</sequence>
<dbReference type="Proteomes" id="UP000321947">
    <property type="component" value="Unassembled WGS sequence"/>
</dbReference>
<comment type="caution">
    <text evidence="1">The sequence shown here is derived from an EMBL/GenBank/DDBJ whole genome shotgun (WGS) entry which is preliminary data.</text>
</comment>
<organism evidence="1 2">
    <name type="scientific">Cucumis melo var. makuwa</name>
    <name type="common">Oriental melon</name>
    <dbReference type="NCBI Taxonomy" id="1194695"/>
    <lineage>
        <taxon>Eukaryota</taxon>
        <taxon>Viridiplantae</taxon>
        <taxon>Streptophyta</taxon>
        <taxon>Embryophyta</taxon>
        <taxon>Tracheophyta</taxon>
        <taxon>Spermatophyta</taxon>
        <taxon>Magnoliopsida</taxon>
        <taxon>eudicotyledons</taxon>
        <taxon>Gunneridae</taxon>
        <taxon>Pentapetalae</taxon>
        <taxon>rosids</taxon>
        <taxon>fabids</taxon>
        <taxon>Cucurbitales</taxon>
        <taxon>Cucurbitaceae</taxon>
        <taxon>Benincaseae</taxon>
        <taxon>Cucumis</taxon>
    </lineage>
</organism>
<name>A0A5D3BXB2_CUCMM</name>
<dbReference type="GO" id="GO:0043457">
    <property type="term" value="P:regulation of cellular respiration"/>
    <property type="evidence" value="ECO:0007669"/>
    <property type="project" value="InterPro"/>
</dbReference>
<dbReference type="PANTHER" id="PTHR47188">
    <property type="entry name" value="PROTEIN TAR1"/>
    <property type="match status" value="1"/>
</dbReference>
<accession>A0A5D3BXB2</accession>